<proteinExistence type="inferred from homology"/>
<reference evidence="5 6" key="1">
    <citation type="submission" date="2017-06" db="EMBL/GenBank/DDBJ databases">
        <authorList>
            <person name="Kim H.J."/>
            <person name="Triplett B.A."/>
        </authorList>
    </citation>
    <scope>NUCLEOTIDE SEQUENCE [LARGE SCALE GENOMIC DNA]</scope>
    <source>
        <strain evidence="5 6">DS15</strain>
    </source>
</reference>
<dbReference type="InterPro" id="IPR027417">
    <property type="entry name" value="P-loop_NTPase"/>
</dbReference>
<dbReference type="Gene3D" id="3.40.50.300">
    <property type="entry name" value="P-loop containing nucleotide triphosphate hydrolases"/>
    <property type="match status" value="1"/>
</dbReference>
<evidence type="ECO:0000313" key="5">
    <source>
        <dbReference type="EMBL" id="SNS43478.1"/>
    </source>
</evidence>
<dbReference type="InterPro" id="IPR022488">
    <property type="entry name" value="PPK2-related"/>
</dbReference>
<dbReference type="PIRSF" id="PIRSF028756">
    <property type="entry name" value="PPK2_prd"/>
    <property type="match status" value="1"/>
</dbReference>
<dbReference type="AlphaFoldDB" id="A0A239EGS5"/>
<dbReference type="EMBL" id="FZPA01000001">
    <property type="protein sequence ID" value="SNS43478.1"/>
    <property type="molecule type" value="Genomic_DNA"/>
</dbReference>
<keyword evidence="3 5" id="KW-0418">Kinase</keyword>
<comment type="similarity">
    <text evidence="1">Belongs to the polyphosphate kinase 2 (PPK2) family. Class I subfamily.</text>
</comment>
<dbReference type="PANTHER" id="PTHR34383">
    <property type="entry name" value="POLYPHOSPHATE:AMP PHOSPHOTRANSFERASE-RELATED"/>
    <property type="match status" value="1"/>
</dbReference>
<protein>
    <submittedName>
        <fullName evidence="5">Polyphosphate kinase 2, PPK2 family</fullName>
    </submittedName>
</protein>
<accession>A0A239EGS5</accession>
<evidence type="ECO:0000313" key="6">
    <source>
        <dbReference type="Proteomes" id="UP000198339"/>
    </source>
</evidence>
<feature type="domain" description="Polyphosphate kinase-2-related" evidence="4">
    <location>
        <begin position="17"/>
        <end position="235"/>
    </location>
</feature>
<keyword evidence="6" id="KW-1185">Reference proteome</keyword>
<evidence type="ECO:0000256" key="3">
    <source>
        <dbReference type="ARBA" id="ARBA00022777"/>
    </source>
</evidence>
<dbReference type="Proteomes" id="UP000198339">
    <property type="component" value="Unassembled WGS sequence"/>
</dbReference>
<dbReference type="InterPro" id="IPR016898">
    <property type="entry name" value="Polyphosphate_phosphotransfera"/>
</dbReference>
<evidence type="ECO:0000256" key="2">
    <source>
        <dbReference type="ARBA" id="ARBA00022679"/>
    </source>
</evidence>
<evidence type="ECO:0000256" key="1">
    <source>
        <dbReference type="ARBA" id="ARBA00009924"/>
    </source>
</evidence>
<keyword evidence="2" id="KW-0808">Transferase</keyword>
<dbReference type="OrthoDB" id="9775224at2"/>
<organism evidence="5 6">
    <name type="scientific">Sphingopyxis indica</name>
    <dbReference type="NCBI Taxonomy" id="436663"/>
    <lineage>
        <taxon>Bacteria</taxon>
        <taxon>Pseudomonadati</taxon>
        <taxon>Pseudomonadota</taxon>
        <taxon>Alphaproteobacteria</taxon>
        <taxon>Sphingomonadales</taxon>
        <taxon>Sphingomonadaceae</taxon>
        <taxon>Sphingopyxis</taxon>
    </lineage>
</organism>
<dbReference type="SUPFAM" id="SSF52540">
    <property type="entry name" value="P-loop containing nucleoside triphosphate hydrolases"/>
    <property type="match status" value="1"/>
</dbReference>
<dbReference type="RefSeq" id="WP_089214582.1">
    <property type="nucleotide sequence ID" value="NZ_FZPA01000001.1"/>
</dbReference>
<sequence>MTIDLADYEAGAKHEGKYGDDLLALQERLERVQAAHITHRQRSVIMIEGWDAAGKGGIIQRMTARLDPRYFEVWPIGAPTEEEKARHFLWRFWTRLPGNREISIFDRSWYGRVLVERVEGFATEAEWRKGYDEINEFEAQLTGSRTNLVKLFIHVTQAEQDKRLADRLNDPWKRWKTGTEDYRNRARRADYLDAMHEMFRLTDTRWAPWKVIDGNNKKAARIAALTHVAEALEAAVPMTPPDRDPALVELASEAFGYKVKD</sequence>
<dbReference type="Pfam" id="PF03976">
    <property type="entry name" value="PPK2"/>
    <property type="match status" value="1"/>
</dbReference>
<gene>
    <name evidence="5" type="ORF">SAMN06295955_101752</name>
</gene>
<dbReference type="PANTHER" id="PTHR34383:SF3">
    <property type="entry name" value="POLYPHOSPHATE:AMP PHOSPHOTRANSFERASE"/>
    <property type="match status" value="1"/>
</dbReference>
<evidence type="ECO:0000259" key="4">
    <source>
        <dbReference type="Pfam" id="PF03976"/>
    </source>
</evidence>
<name>A0A239EGS5_9SPHN</name>
<dbReference type="GO" id="GO:0008976">
    <property type="term" value="F:polyphosphate kinase activity"/>
    <property type="evidence" value="ECO:0007669"/>
    <property type="project" value="InterPro"/>
</dbReference>